<dbReference type="AlphaFoldDB" id="A0A8S0PBY7"/>
<dbReference type="Gramene" id="OE9A007734T1">
    <property type="protein sequence ID" value="OE9A007734C1"/>
    <property type="gene ID" value="OE9A007734"/>
</dbReference>
<proteinExistence type="predicted"/>
<comment type="caution">
    <text evidence="1">The sequence shown here is derived from an EMBL/GenBank/DDBJ whole genome shotgun (WGS) entry which is preliminary data.</text>
</comment>
<feature type="non-terminal residue" evidence="1">
    <location>
        <position position="71"/>
    </location>
</feature>
<dbReference type="Proteomes" id="UP000594638">
    <property type="component" value="Unassembled WGS sequence"/>
</dbReference>
<reference evidence="1 2" key="1">
    <citation type="submission" date="2019-12" db="EMBL/GenBank/DDBJ databases">
        <authorList>
            <person name="Alioto T."/>
            <person name="Alioto T."/>
            <person name="Gomez Garrido J."/>
        </authorList>
    </citation>
    <scope>NUCLEOTIDE SEQUENCE [LARGE SCALE GENOMIC DNA]</scope>
</reference>
<sequence length="71" mass="8083">MGIDTSTNYITNQPYEVHFNFPLNYDPENALRRPVSIFDKLSVGYPEIGELNTLFSLKIDVTCSQARNANE</sequence>
<protein>
    <submittedName>
        <fullName evidence="1">Uncharacterized protein</fullName>
    </submittedName>
</protein>
<keyword evidence="2" id="KW-1185">Reference proteome</keyword>
<evidence type="ECO:0000313" key="2">
    <source>
        <dbReference type="Proteomes" id="UP000594638"/>
    </source>
</evidence>
<accession>A0A8S0PBY7</accession>
<dbReference type="EMBL" id="CACTIH010000023">
    <property type="protein sequence ID" value="CAA2935177.1"/>
    <property type="molecule type" value="Genomic_DNA"/>
</dbReference>
<organism evidence="1 2">
    <name type="scientific">Olea europaea subsp. europaea</name>
    <dbReference type="NCBI Taxonomy" id="158383"/>
    <lineage>
        <taxon>Eukaryota</taxon>
        <taxon>Viridiplantae</taxon>
        <taxon>Streptophyta</taxon>
        <taxon>Embryophyta</taxon>
        <taxon>Tracheophyta</taxon>
        <taxon>Spermatophyta</taxon>
        <taxon>Magnoliopsida</taxon>
        <taxon>eudicotyledons</taxon>
        <taxon>Gunneridae</taxon>
        <taxon>Pentapetalae</taxon>
        <taxon>asterids</taxon>
        <taxon>lamiids</taxon>
        <taxon>Lamiales</taxon>
        <taxon>Oleaceae</taxon>
        <taxon>Oleeae</taxon>
        <taxon>Olea</taxon>
    </lineage>
</organism>
<gene>
    <name evidence="1" type="ORF">OLEA9_A007734</name>
</gene>
<name>A0A8S0PBY7_OLEEU</name>
<evidence type="ECO:0000313" key="1">
    <source>
        <dbReference type="EMBL" id="CAA2935177.1"/>
    </source>
</evidence>